<dbReference type="Pfam" id="PF24894">
    <property type="entry name" value="Hexapep_GlmU"/>
    <property type="match status" value="1"/>
</dbReference>
<keyword evidence="7 9" id="KW-0320">Glycogen biosynthesis</keyword>
<dbReference type="SUPFAM" id="SSF51161">
    <property type="entry name" value="Trimeric LpxA-like enzymes"/>
    <property type="match status" value="1"/>
</dbReference>
<dbReference type="RefSeq" id="WP_062420793.1">
    <property type="nucleotide sequence ID" value="NZ_BBYA01000004.1"/>
</dbReference>
<keyword evidence="13" id="KW-1185">Reference proteome</keyword>
<comment type="caution">
    <text evidence="9">Lacks conserved residue(s) required for the propagation of feature annotation.</text>
</comment>
<dbReference type="CDD" id="cd02508">
    <property type="entry name" value="ADP_Glucose_PP"/>
    <property type="match status" value="1"/>
</dbReference>
<dbReference type="Proteomes" id="UP000050430">
    <property type="component" value="Unassembled WGS sequence"/>
</dbReference>
<dbReference type="CDD" id="cd04651">
    <property type="entry name" value="LbH_G1P_AT_C"/>
    <property type="match status" value="1"/>
</dbReference>
<dbReference type="PROSITE" id="PS00809">
    <property type="entry name" value="ADP_GLC_PYROPHOSPH_2"/>
    <property type="match status" value="1"/>
</dbReference>
<evidence type="ECO:0000256" key="9">
    <source>
        <dbReference type="HAMAP-Rule" id="MF_00624"/>
    </source>
</evidence>
<accession>A0A0P6XGB1</accession>
<dbReference type="AlphaFoldDB" id="A0A0P6XGB1"/>
<keyword evidence="4 9" id="KW-0548">Nucleotidyltransferase</keyword>
<dbReference type="InterPro" id="IPR029044">
    <property type="entry name" value="Nucleotide-diphossugar_trans"/>
</dbReference>
<dbReference type="NCBIfam" id="TIGR02091">
    <property type="entry name" value="glgC"/>
    <property type="match status" value="1"/>
</dbReference>
<dbReference type="EMBL" id="LGCK01000003">
    <property type="protein sequence ID" value="KPL74292.1"/>
    <property type="molecule type" value="Genomic_DNA"/>
</dbReference>
<evidence type="ECO:0000256" key="1">
    <source>
        <dbReference type="ARBA" id="ARBA00010443"/>
    </source>
</evidence>
<evidence type="ECO:0000256" key="2">
    <source>
        <dbReference type="ARBA" id="ARBA00022600"/>
    </source>
</evidence>
<evidence type="ECO:0000313" key="13">
    <source>
        <dbReference type="Proteomes" id="UP000050430"/>
    </source>
</evidence>
<evidence type="ECO:0000256" key="5">
    <source>
        <dbReference type="ARBA" id="ARBA00022741"/>
    </source>
</evidence>
<dbReference type="InterPro" id="IPR011004">
    <property type="entry name" value="Trimer_LpxA-like_sf"/>
</dbReference>
<dbReference type="GO" id="GO:0005978">
    <property type="term" value="P:glycogen biosynthetic process"/>
    <property type="evidence" value="ECO:0007669"/>
    <property type="project" value="UniProtKB-UniRule"/>
</dbReference>
<dbReference type="SUPFAM" id="SSF53448">
    <property type="entry name" value="Nucleotide-diphospho-sugar transferases"/>
    <property type="match status" value="1"/>
</dbReference>
<comment type="function">
    <text evidence="9">Involved in the biosynthesis of ADP-glucose, a building block required for the elongation reactions to produce glycogen. Catalyzes the reaction between ATP and alpha-D-glucose 1-phosphate (G1P) to produce pyrophosphate and ADP-Glc.</text>
</comment>
<keyword evidence="2 9" id="KW-0321">Glycogen metabolism</keyword>
<organism evidence="12 13">
    <name type="scientific">Leptolinea tardivitalis</name>
    <dbReference type="NCBI Taxonomy" id="229920"/>
    <lineage>
        <taxon>Bacteria</taxon>
        <taxon>Bacillati</taxon>
        <taxon>Chloroflexota</taxon>
        <taxon>Anaerolineae</taxon>
        <taxon>Anaerolineales</taxon>
        <taxon>Anaerolineaceae</taxon>
        <taxon>Leptolinea</taxon>
    </lineage>
</organism>
<comment type="subunit">
    <text evidence="9">Homotetramer.</text>
</comment>
<dbReference type="PROSITE" id="PS00808">
    <property type="entry name" value="ADP_GLC_PYROPHOSPH_1"/>
    <property type="match status" value="1"/>
</dbReference>
<name>A0A0P6XGB1_9CHLR</name>
<dbReference type="InterPro" id="IPR011831">
    <property type="entry name" value="ADP-Glc_PPase"/>
</dbReference>
<keyword evidence="6 9" id="KW-0067">ATP-binding</keyword>
<comment type="similarity">
    <text evidence="1 9">Belongs to the bacterial/plant glucose-1-phosphate adenylyltransferase family.</text>
</comment>
<dbReference type="InterPro" id="IPR005835">
    <property type="entry name" value="NTP_transferase_dom"/>
</dbReference>
<evidence type="ECO:0000259" key="11">
    <source>
        <dbReference type="Pfam" id="PF24894"/>
    </source>
</evidence>
<feature type="site" description="Could play a key role in the communication between the regulatory and the substrate sites" evidence="9">
    <location>
        <position position="57"/>
    </location>
</feature>
<feature type="domain" description="Glucose-1-phosphate adenylyltransferase/Bifunctional protein GlmU-like C-terminal hexapeptide" evidence="11">
    <location>
        <begin position="286"/>
        <end position="362"/>
    </location>
</feature>
<dbReference type="OrthoDB" id="9801810at2"/>
<dbReference type="EC" id="2.7.7.27" evidence="9"/>
<reference evidence="12 13" key="1">
    <citation type="submission" date="2015-07" db="EMBL/GenBank/DDBJ databases">
        <title>Genome sequence of Leptolinea tardivitalis DSM 16556.</title>
        <authorList>
            <person name="Hemp J."/>
            <person name="Ward L.M."/>
            <person name="Pace L.A."/>
            <person name="Fischer W.W."/>
        </authorList>
    </citation>
    <scope>NUCLEOTIDE SEQUENCE [LARGE SCALE GENOMIC DNA]</scope>
    <source>
        <strain evidence="12 13">YMTK-2</strain>
    </source>
</reference>
<proteinExistence type="inferred from homology"/>
<feature type="site" description="Could play a key role in the communication between the regulatory and the substrate sites" evidence="9">
    <location>
        <position position="96"/>
    </location>
</feature>
<dbReference type="Gene3D" id="3.90.550.10">
    <property type="entry name" value="Spore Coat Polysaccharide Biosynthesis Protein SpsA, Chain A"/>
    <property type="match status" value="1"/>
</dbReference>
<dbReference type="STRING" id="229920.ADM99_01615"/>
<evidence type="ECO:0000313" key="12">
    <source>
        <dbReference type="EMBL" id="KPL74292.1"/>
    </source>
</evidence>
<dbReference type="Pfam" id="PF00483">
    <property type="entry name" value="NTP_transferase"/>
    <property type="match status" value="1"/>
</dbReference>
<feature type="binding site" evidence="9">
    <location>
        <begin position="177"/>
        <end position="178"/>
    </location>
    <ligand>
        <name>alpha-D-glucose 1-phosphate</name>
        <dbReference type="ChEBI" id="CHEBI:58601"/>
    </ligand>
</feature>
<keyword evidence="3 9" id="KW-0808">Transferase</keyword>
<evidence type="ECO:0000256" key="6">
    <source>
        <dbReference type="ARBA" id="ARBA00022840"/>
    </source>
</evidence>
<dbReference type="PATRIC" id="fig|229920.5.peg.774"/>
<evidence type="ECO:0000256" key="8">
    <source>
        <dbReference type="ARBA" id="ARBA00023277"/>
    </source>
</evidence>
<protein>
    <recommendedName>
        <fullName evidence="9">Glucose-1-phosphate adenylyltransferase</fullName>
        <ecNumber evidence="9">2.7.7.27</ecNumber>
    </recommendedName>
    <alternativeName>
        <fullName evidence="9">ADP-glucose pyrophosphorylase</fullName>
        <shortName evidence="9">ADPGlc PPase</shortName>
    </alternativeName>
    <alternativeName>
        <fullName evidence="9">ADP-glucose synthase</fullName>
    </alternativeName>
</protein>
<comment type="pathway">
    <text evidence="9">Glycan biosynthesis; glycogen biosynthesis.</text>
</comment>
<dbReference type="InterPro" id="IPR023049">
    <property type="entry name" value="GlgC_bac"/>
</dbReference>
<dbReference type="GO" id="GO:0008878">
    <property type="term" value="F:glucose-1-phosphate adenylyltransferase activity"/>
    <property type="evidence" value="ECO:0007669"/>
    <property type="project" value="UniProtKB-UniRule"/>
</dbReference>
<dbReference type="PANTHER" id="PTHR43523">
    <property type="entry name" value="GLUCOSE-1-PHOSPHATE ADENYLYLTRANSFERASE-RELATED"/>
    <property type="match status" value="1"/>
</dbReference>
<feature type="binding site" evidence="9">
    <location>
        <position position="162"/>
    </location>
    <ligand>
        <name>alpha-D-glucose 1-phosphate</name>
        <dbReference type="ChEBI" id="CHEBI:58601"/>
    </ligand>
</feature>
<gene>
    <name evidence="9" type="primary">glgC</name>
    <name evidence="12" type="ORF">ADM99_01615</name>
</gene>
<evidence type="ECO:0000256" key="4">
    <source>
        <dbReference type="ARBA" id="ARBA00022695"/>
    </source>
</evidence>
<evidence type="ECO:0000259" key="10">
    <source>
        <dbReference type="Pfam" id="PF00483"/>
    </source>
</evidence>
<keyword evidence="8 9" id="KW-0119">Carbohydrate metabolism</keyword>
<dbReference type="NCBIfam" id="NF003670">
    <property type="entry name" value="PRK05293.1"/>
    <property type="match status" value="1"/>
</dbReference>
<dbReference type="HAMAP" id="MF_00624">
    <property type="entry name" value="GlgC"/>
    <property type="match status" value="1"/>
</dbReference>
<comment type="catalytic activity">
    <reaction evidence="9">
        <text>alpha-D-glucose 1-phosphate + ATP + H(+) = ADP-alpha-D-glucose + diphosphate</text>
        <dbReference type="Rhea" id="RHEA:12120"/>
        <dbReference type="ChEBI" id="CHEBI:15378"/>
        <dbReference type="ChEBI" id="CHEBI:30616"/>
        <dbReference type="ChEBI" id="CHEBI:33019"/>
        <dbReference type="ChEBI" id="CHEBI:57498"/>
        <dbReference type="ChEBI" id="CHEBI:58601"/>
        <dbReference type="EC" id="2.7.7.27"/>
    </reaction>
</comment>
<comment type="caution">
    <text evidence="12">The sequence shown here is derived from an EMBL/GenBank/DDBJ whole genome shotgun (WGS) entry which is preliminary data.</text>
</comment>
<evidence type="ECO:0000256" key="3">
    <source>
        <dbReference type="ARBA" id="ARBA00022679"/>
    </source>
</evidence>
<evidence type="ECO:0000256" key="7">
    <source>
        <dbReference type="ARBA" id="ARBA00023056"/>
    </source>
</evidence>
<feature type="domain" description="Nucleotidyl transferase" evidence="10">
    <location>
        <begin position="5"/>
        <end position="258"/>
    </location>
</feature>
<dbReference type="InterPro" id="IPR056818">
    <property type="entry name" value="GlmU/GlgC-like_hexapep"/>
</dbReference>
<dbReference type="InterPro" id="IPR005836">
    <property type="entry name" value="ADP_Glu_pyroP_CS"/>
</dbReference>
<dbReference type="GO" id="GO:0005524">
    <property type="term" value="F:ATP binding"/>
    <property type="evidence" value="ECO:0007669"/>
    <property type="project" value="UniProtKB-KW"/>
</dbReference>
<dbReference type="Gene3D" id="2.160.10.10">
    <property type="entry name" value="Hexapeptide repeat proteins"/>
    <property type="match status" value="1"/>
</dbReference>
<dbReference type="PANTHER" id="PTHR43523:SF2">
    <property type="entry name" value="GLUCOSE-1-PHOSPHATE ADENYLYLTRANSFERASE"/>
    <property type="match status" value="1"/>
</dbReference>
<keyword evidence="5 9" id="KW-0547">Nucleotide-binding</keyword>
<dbReference type="UniPathway" id="UPA00164"/>
<sequence>MKTRAVILAGGEGTRLGVLTAKRTKPAVPYAGKYRIIDFPLSNCVNSRIFDVLIIAQYRPHSLIEHIGSGGPWDLNRDFTGGVRIYTPYKAQQSGWFTGTADAVQQNFSFIKRGDPDLLLILSGDHVYNMDYEPMIEYHLSRGADMTMGTIRVPMDEASRFGIVTVDDNQRVTGFVEKPKEPPSNLANMGIYLFKREFLDAALWADHQNEHSSHDFGKDIIPTLINKGMSIYAYPYDGYWVDVGTVKSYWQAHMDLLSEPPSLNLNDRNWVIHTRTEERPPMRISRNALIENSMVSDGCEISSGARIIRSILSPGVTVASGVTIEDSIILTDAFIGQNSHISRTILDKSVYICENCNLGATDQMKIAMVGKNSIVPEKSVLLPGAMIGPDVIKNDYSSNIVLDNQILQTRRSPHEL</sequence>